<name>K3WL01_GLOUD</name>
<dbReference type="EMBL" id="GL376573">
    <property type="status" value="NOT_ANNOTATED_CDS"/>
    <property type="molecule type" value="Genomic_DNA"/>
</dbReference>
<dbReference type="AlphaFoldDB" id="K3WL01"/>
<keyword evidence="3" id="KW-0812">Transmembrane</keyword>
<sequence>MMAQGGSMREFEAAQAQAMELLLQQCVESAGNELHVNARQNATNAATLMDMLAQSCEDANAMVQDMSYEDVATKLAHAVAATQESLRSVRDNVNDILDDPEKMRTLCQNLQSVDQPLMLAAMDGQTATAAGTSSTQLIVPSDEENVRNMMAFAENMCGVLGNALSTITKDELALAAQLSLGITQKILEAGQSLFLSLGDEERERIYQDQAGRITIEELPDDEDEEDQQTRNRRRSRSKQQQRHNRKHTAVLRTSLENMAKKTRDRATEHPYLAGALTAVSLPFVGLAIPVASVVGLGLMMEKYYPEHTSLTVEMFSNFMQMTKLSILLMKISARQMGVVARECFRSWYEYASANGFLATGMELASTSYSVGCFRDASDSSLCDENMGGKQSKLKKELEALKEDAVQKSKKHEEEMEALRNDKRMLEYKLGVLQELTAQAQMEAEKATQSALESEERMKAMKWELIVSNNQQKETAKQAKPAAFAAIDVLTTELQSVSAPASSDDEASSDASQTRRGRRGGSKSKSNDPSEDDDNGSDSSSHSRKQSKSRGKAAVGNLKFSDDEESN</sequence>
<evidence type="ECO:0000256" key="3">
    <source>
        <dbReference type="SAM" id="Phobius"/>
    </source>
</evidence>
<keyword evidence="3" id="KW-0472">Membrane</keyword>
<evidence type="ECO:0000256" key="1">
    <source>
        <dbReference type="SAM" id="Coils"/>
    </source>
</evidence>
<feature type="transmembrane region" description="Helical" evidence="3">
    <location>
        <begin position="271"/>
        <end position="294"/>
    </location>
</feature>
<feature type="compositionally biased region" description="Acidic residues" evidence="2">
    <location>
        <begin position="217"/>
        <end position="226"/>
    </location>
</feature>
<reference evidence="5" key="2">
    <citation type="submission" date="2010-04" db="EMBL/GenBank/DDBJ databases">
        <authorList>
            <person name="Buell R."/>
            <person name="Hamilton J."/>
            <person name="Hostetler J."/>
        </authorList>
    </citation>
    <scope>NUCLEOTIDE SEQUENCE [LARGE SCALE GENOMIC DNA]</scope>
    <source>
        <strain evidence="5">DAOM:BR144</strain>
    </source>
</reference>
<feature type="region of interest" description="Disordered" evidence="2">
    <location>
        <begin position="496"/>
        <end position="566"/>
    </location>
</feature>
<organism evidence="4 5">
    <name type="scientific">Globisporangium ultimum (strain ATCC 200006 / CBS 805.95 / DAOM BR144)</name>
    <name type="common">Pythium ultimum</name>
    <dbReference type="NCBI Taxonomy" id="431595"/>
    <lineage>
        <taxon>Eukaryota</taxon>
        <taxon>Sar</taxon>
        <taxon>Stramenopiles</taxon>
        <taxon>Oomycota</taxon>
        <taxon>Peronosporomycetes</taxon>
        <taxon>Pythiales</taxon>
        <taxon>Pythiaceae</taxon>
        <taxon>Globisporangium</taxon>
    </lineage>
</organism>
<accession>K3WL01</accession>
<evidence type="ECO:0000313" key="4">
    <source>
        <dbReference type="EnsemblProtists" id="PYU1_T005643"/>
    </source>
</evidence>
<evidence type="ECO:0000256" key="2">
    <source>
        <dbReference type="SAM" id="MobiDB-lite"/>
    </source>
</evidence>
<dbReference type="InParanoid" id="K3WL01"/>
<reference evidence="5" key="1">
    <citation type="journal article" date="2010" name="Genome Biol.">
        <title>Genome sequence of the necrotrophic plant pathogen Pythium ultimum reveals original pathogenicity mechanisms and effector repertoire.</title>
        <authorList>
            <person name="Levesque C.A."/>
            <person name="Brouwer H."/>
            <person name="Cano L."/>
            <person name="Hamilton J.P."/>
            <person name="Holt C."/>
            <person name="Huitema E."/>
            <person name="Raffaele S."/>
            <person name="Robideau G.P."/>
            <person name="Thines M."/>
            <person name="Win J."/>
            <person name="Zerillo M.M."/>
            <person name="Beakes G.W."/>
            <person name="Boore J.L."/>
            <person name="Busam D."/>
            <person name="Dumas B."/>
            <person name="Ferriera S."/>
            <person name="Fuerstenberg S.I."/>
            <person name="Gachon C.M."/>
            <person name="Gaulin E."/>
            <person name="Govers F."/>
            <person name="Grenville-Briggs L."/>
            <person name="Horner N."/>
            <person name="Hostetler J."/>
            <person name="Jiang R.H."/>
            <person name="Johnson J."/>
            <person name="Krajaejun T."/>
            <person name="Lin H."/>
            <person name="Meijer H.J."/>
            <person name="Moore B."/>
            <person name="Morris P."/>
            <person name="Phuntmart V."/>
            <person name="Puiu D."/>
            <person name="Shetty J."/>
            <person name="Stajich J.E."/>
            <person name="Tripathy S."/>
            <person name="Wawra S."/>
            <person name="van West P."/>
            <person name="Whitty B.R."/>
            <person name="Coutinho P.M."/>
            <person name="Henrissat B."/>
            <person name="Martin F."/>
            <person name="Thomas P.D."/>
            <person name="Tyler B.M."/>
            <person name="De Vries R.P."/>
            <person name="Kamoun S."/>
            <person name="Yandell M."/>
            <person name="Tisserat N."/>
            <person name="Buell C.R."/>
        </authorList>
    </citation>
    <scope>NUCLEOTIDE SEQUENCE</scope>
    <source>
        <strain evidence="5">DAOM:BR144</strain>
    </source>
</reference>
<dbReference type="Proteomes" id="UP000019132">
    <property type="component" value="Unassembled WGS sequence"/>
</dbReference>
<keyword evidence="1" id="KW-0175">Coiled coil</keyword>
<feature type="compositionally biased region" description="Basic residues" evidence="2">
    <location>
        <begin position="541"/>
        <end position="550"/>
    </location>
</feature>
<dbReference type="VEuPathDB" id="FungiDB:PYU1_G005632"/>
<dbReference type="OMA" id="WYEYASA"/>
<evidence type="ECO:0000313" key="5">
    <source>
        <dbReference type="Proteomes" id="UP000019132"/>
    </source>
</evidence>
<proteinExistence type="predicted"/>
<protein>
    <submittedName>
        <fullName evidence="4">Uncharacterized protein</fullName>
    </submittedName>
</protein>
<feature type="compositionally biased region" description="Basic residues" evidence="2">
    <location>
        <begin position="230"/>
        <end position="248"/>
    </location>
</feature>
<dbReference type="eggNOG" id="ENOG502RYJS">
    <property type="taxonomic scope" value="Eukaryota"/>
</dbReference>
<feature type="coiled-coil region" evidence="1">
    <location>
        <begin position="390"/>
        <end position="428"/>
    </location>
</feature>
<keyword evidence="3" id="KW-1133">Transmembrane helix</keyword>
<feature type="region of interest" description="Disordered" evidence="2">
    <location>
        <begin position="209"/>
        <end position="248"/>
    </location>
</feature>
<dbReference type="HOGENOM" id="CLU_481925_0_0_1"/>
<reference evidence="4" key="3">
    <citation type="submission" date="2015-02" db="UniProtKB">
        <authorList>
            <consortium name="EnsemblProtists"/>
        </authorList>
    </citation>
    <scope>IDENTIFICATION</scope>
    <source>
        <strain evidence="4">DAOM BR144</strain>
    </source>
</reference>
<dbReference type="EnsemblProtists" id="PYU1_T005643">
    <property type="protein sequence ID" value="PYU1_T005643"/>
    <property type="gene ID" value="PYU1_G005632"/>
</dbReference>
<keyword evidence="5" id="KW-1185">Reference proteome</keyword>